<dbReference type="AlphaFoldDB" id="A0A1T4VIC8"/>
<evidence type="ECO:0000256" key="3">
    <source>
        <dbReference type="ARBA" id="ARBA00023295"/>
    </source>
</evidence>
<sequence length="261" mass="30548">MSKTNKKSIDEITTKLNVGKTIKENKKHYHKAKMPLIVCGSLFIIALIIINFKPFAKIQSKSYSVRGIDVSHYHGDVDWKQIKEEDFDFVYIKATEGSSYVDECFKKNKDALSSEGYTYGMYHFFSFDSSPEKQAKHFIKTVGDLKGNLIPVVDVEYYGNKRKNPPKKDKLRKNLQTMLDLLEDEYKVKPMIYSTTPFYNKFLNGDFDDYPLWIRNVYFKPPYDWTIWQYTDHLKLDGINGKEKYVDCNVLNGDLGKYIIK</sequence>
<evidence type="ECO:0000256" key="1">
    <source>
        <dbReference type="ARBA" id="ARBA00010646"/>
    </source>
</evidence>
<dbReference type="InterPro" id="IPR017853">
    <property type="entry name" value="GH"/>
</dbReference>
<dbReference type="GO" id="GO:0009253">
    <property type="term" value="P:peptidoglycan catabolic process"/>
    <property type="evidence" value="ECO:0007669"/>
    <property type="project" value="InterPro"/>
</dbReference>
<organism evidence="5 6">
    <name type="scientific">Eubacterium uniforme</name>
    <dbReference type="NCBI Taxonomy" id="39495"/>
    <lineage>
        <taxon>Bacteria</taxon>
        <taxon>Bacillati</taxon>
        <taxon>Bacillota</taxon>
        <taxon>Clostridia</taxon>
        <taxon>Eubacteriales</taxon>
        <taxon>Eubacteriaceae</taxon>
        <taxon>Eubacterium</taxon>
    </lineage>
</organism>
<dbReference type="EMBL" id="FUXZ01000005">
    <property type="protein sequence ID" value="SKA64720.1"/>
    <property type="molecule type" value="Genomic_DNA"/>
</dbReference>
<keyword evidence="2" id="KW-0378">Hydrolase</keyword>
<dbReference type="SMART" id="SM00641">
    <property type="entry name" value="Glyco_25"/>
    <property type="match status" value="1"/>
</dbReference>
<evidence type="ECO:0000313" key="5">
    <source>
        <dbReference type="EMBL" id="SKA64720.1"/>
    </source>
</evidence>
<keyword evidence="4" id="KW-0472">Membrane</keyword>
<feature type="transmembrane region" description="Helical" evidence="4">
    <location>
        <begin position="34"/>
        <end position="52"/>
    </location>
</feature>
<dbReference type="Gene3D" id="3.20.20.80">
    <property type="entry name" value="Glycosidases"/>
    <property type="match status" value="1"/>
</dbReference>
<dbReference type="Pfam" id="PF01183">
    <property type="entry name" value="Glyco_hydro_25"/>
    <property type="match status" value="1"/>
</dbReference>
<proteinExistence type="inferred from homology"/>
<evidence type="ECO:0000313" key="6">
    <source>
        <dbReference type="Proteomes" id="UP000190814"/>
    </source>
</evidence>
<evidence type="ECO:0000256" key="4">
    <source>
        <dbReference type="SAM" id="Phobius"/>
    </source>
</evidence>
<protein>
    <submittedName>
        <fullName evidence="5">Lysozyme</fullName>
    </submittedName>
</protein>
<dbReference type="OrthoDB" id="9783374at2"/>
<dbReference type="GO" id="GO:0016052">
    <property type="term" value="P:carbohydrate catabolic process"/>
    <property type="evidence" value="ECO:0007669"/>
    <property type="project" value="TreeGrafter"/>
</dbReference>
<keyword evidence="6" id="KW-1185">Reference proteome</keyword>
<comment type="similarity">
    <text evidence="1">Belongs to the glycosyl hydrolase 25 family.</text>
</comment>
<dbReference type="InterPro" id="IPR002053">
    <property type="entry name" value="Glyco_hydro_25"/>
</dbReference>
<reference evidence="5 6" key="1">
    <citation type="submission" date="2017-02" db="EMBL/GenBank/DDBJ databases">
        <authorList>
            <person name="Peterson S.W."/>
        </authorList>
    </citation>
    <scope>NUCLEOTIDE SEQUENCE [LARGE SCALE GENOMIC DNA]</scope>
    <source>
        <strain evidence="5 6">ATCC 35992</strain>
    </source>
</reference>
<accession>A0A1T4VIC8</accession>
<name>A0A1T4VIC8_9FIRM</name>
<dbReference type="PROSITE" id="PS51904">
    <property type="entry name" value="GLYCOSYL_HYDROL_F25_2"/>
    <property type="match status" value="1"/>
</dbReference>
<dbReference type="RefSeq" id="WP_143405046.1">
    <property type="nucleotide sequence ID" value="NZ_FUXZ01000005.1"/>
</dbReference>
<dbReference type="InterPro" id="IPR018077">
    <property type="entry name" value="Glyco_hydro_fam25_subgr"/>
</dbReference>
<keyword evidence="4" id="KW-1133">Transmembrane helix</keyword>
<dbReference type="PANTHER" id="PTHR34135">
    <property type="entry name" value="LYSOZYME"/>
    <property type="match status" value="1"/>
</dbReference>
<dbReference type="PANTHER" id="PTHR34135:SF2">
    <property type="entry name" value="LYSOZYME"/>
    <property type="match status" value="1"/>
</dbReference>
<keyword evidence="4" id="KW-0812">Transmembrane</keyword>
<dbReference type="GO" id="GO:0003796">
    <property type="term" value="F:lysozyme activity"/>
    <property type="evidence" value="ECO:0007669"/>
    <property type="project" value="InterPro"/>
</dbReference>
<dbReference type="SUPFAM" id="SSF51445">
    <property type="entry name" value="(Trans)glycosidases"/>
    <property type="match status" value="1"/>
</dbReference>
<dbReference type="Proteomes" id="UP000190814">
    <property type="component" value="Unassembled WGS sequence"/>
</dbReference>
<dbReference type="GO" id="GO:0016998">
    <property type="term" value="P:cell wall macromolecule catabolic process"/>
    <property type="evidence" value="ECO:0007669"/>
    <property type="project" value="InterPro"/>
</dbReference>
<gene>
    <name evidence="5" type="ORF">SAMN02745111_01022</name>
</gene>
<keyword evidence="3" id="KW-0326">Glycosidase</keyword>
<evidence type="ECO:0000256" key="2">
    <source>
        <dbReference type="ARBA" id="ARBA00022801"/>
    </source>
</evidence>